<dbReference type="GO" id="GO:0006508">
    <property type="term" value="P:proteolysis"/>
    <property type="evidence" value="ECO:0007669"/>
    <property type="project" value="UniProtKB-KW"/>
</dbReference>
<evidence type="ECO:0000313" key="4">
    <source>
        <dbReference type="Proteomes" id="UP000028875"/>
    </source>
</evidence>
<name>A0A024QBF9_9BACI</name>
<feature type="transmembrane region" description="Helical" evidence="1">
    <location>
        <begin position="200"/>
        <end position="219"/>
    </location>
</feature>
<evidence type="ECO:0000256" key="1">
    <source>
        <dbReference type="SAM" id="Phobius"/>
    </source>
</evidence>
<comment type="caution">
    <text evidence="3">The sequence shown here is derived from an EMBL/GenBank/DDBJ whole genome shotgun (WGS) entry which is preliminary data.</text>
</comment>
<dbReference type="EMBL" id="CCDP010000001">
    <property type="protein sequence ID" value="CDQ39878.1"/>
    <property type="molecule type" value="Genomic_DNA"/>
</dbReference>
<keyword evidence="3" id="KW-0378">Hydrolase</keyword>
<protein>
    <submittedName>
        <fullName evidence="3">CAAX amino terminal protease self-immunity</fullName>
    </submittedName>
</protein>
<feature type="transmembrane region" description="Helical" evidence="1">
    <location>
        <begin position="171"/>
        <end position="188"/>
    </location>
</feature>
<evidence type="ECO:0000259" key="2">
    <source>
        <dbReference type="Pfam" id="PF02517"/>
    </source>
</evidence>
<sequence length="220" mass="25689">MRQKVFFIISSTIITCSLLAVIEHTLEINYAIKSFSKIGMFFLTIWFYQAIFKDYHLKSVLSLKKLKKQDLFRLLALGIASASIVLLAYIFLQPFFDIEQIKHDLTDRLGITATGFIFVGVYITFVNSFLEEYFFRGFVFFQLPRKVGYIFSPLLFASYHIPMIALWFSPYLIGACFIGLWLIAFIFHKVNEKKQTIWSSWIIHICADIMIIMIGTTLFY</sequence>
<feature type="transmembrane region" description="Helical" evidence="1">
    <location>
        <begin position="111"/>
        <end position="135"/>
    </location>
</feature>
<dbReference type="Proteomes" id="UP000028875">
    <property type="component" value="Unassembled WGS sequence"/>
</dbReference>
<dbReference type="GO" id="GO:0080120">
    <property type="term" value="P:CAAX-box protein maturation"/>
    <property type="evidence" value="ECO:0007669"/>
    <property type="project" value="UniProtKB-ARBA"/>
</dbReference>
<feature type="transmembrane region" description="Helical" evidence="1">
    <location>
        <begin position="71"/>
        <end position="91"/>
    </location>
</feature>
<feature type="transmembrane region" description="Helical" evidence="1">
    <location>
        <begin position="30"/>
        <end position="51"/>
    </location>
</feature>
<keyword evidence="1" id="KW-0812">Transmembrane</keyword>
<accession>A0A024QBF9</accession>
<dbReference type="GO" id="GO:0004175">
    <property type="term" value="F:endopeptidase activity"/>
    <property type="evidence" value="ECO:0007669"/>
    <property type="project" value="UniProtKB-ARBA"/>
</dbReference>
<proteinExistence type="predicted"/>
<dbReference type="InterPro" id="IPR003675">
    <property type="entry name" value="Rce1/LyrA-like_dom"/>
</dbReference>
<dbReference type="eggNOG" id="COG1266">
    <property type="taxonomic scope" value="Bacteria"/>
</dbReference>
<dbReference type="OrthoDB" id="449657at2"/>
<organism evidence="3 4">
    <name type="scientific">Virgibacillus massiliensis</name>
    <dbReference type="NCBI Taxonomy" id="1462526"/>
    <lineage>
        <taxon>Bacteria</taxon>
        <taxon>Bacillati</taxon>
        <taxon>Bacillota</taxon>
        <taxon>Bacilli</taxon>
        <taxon>Bacillales</taxon>
        <taxon>Bacillaceae</taxon>
        <taxon>Virgibacillus</taxon>
    </lineage>
</organism>
<gene>
    <name evidence="3" type="ORF">BN990_02195</name>
</gene>
<feature type="domain" description="CAAX prenyl protease 2/Lysostaphin resistance protein A-like" evidence="2">
    <location>
        <begin position="116"/>
        <end position="210"/>
    </location>
</feature>
<dbReference type="AlphaFoldDB" id="A0A024QBF9"/>
<dbReference type="RefSeq" id="WP_021291336.1">
    <property type="nucleotide sequence ID" value="NZ_BNER01000002.1"/>
</dbReference>
<keyword evidence="3" id="KW-0645">Protease</keyword>
<reference evidence="4" key="2">
    <citation type="submission" date="2014-05" db="EMBL/GenBank/DDBJ databases">
        <title>Draft genome sequence of Virgibacillus massiliensis Vm-5.</title>
        <authorList>
            <person name="Khelaifia S."/>
            <person name="Croce O."/>
            <person name="Lagier J.C."/>
            <person name="Raoult D."/>
        </authorList>
    </citation>
    <scope>NUCLEOTIDE SEQUENCE [LARGE SCALE GENOMIC DNA]</scope>
    <source>
        <strain evidence="4">Vm-5</strain>
    </source>
</reference>
<dbReference type="STRING" id="1462526.BN990_02195"/>
<keyword evidence="1" id="KW-0472">Membrane</keyword>
<evidence type="ECO:0000313" key="3">
    <source>
        <dbReference type="EMBL" id="CDQ39878.1"/>
    </source>
</evidence>
<keyword evidence="1" id="KW-1133">Transmembrane helix</keyword>
<reference evidence="3 4" key="1">
    <citation type="submission" date="2014-03" db="EMBL/GenBank/DDBJ databases">
        <authorList>
            <person name="Urmite Genomes U."/>
        </authorList>
    </citation>
    <scope>NUCLEOTIDE SEQUENCE [LARGE SCALE GENOMIC DNA]</scope>
    <source>
        <strain evidence="3 4">Vm-5</strain>
    </source>
</reference>
<dbReference type="Pfam" id="PF02517">
    <property type="entry name" value="Rce1-like"/>
    <property type="match status" value="1"/>
</dbReference>
<keyword evidence="4" id="KW-1185">Reference proteome</keyword>
<feature type="transmembrane region" description="Helical" evidence="1">
    <location>
        <begin position="147"/>
        <end position="165"/>
    </location>
</feature>